<gene>
    <name evidence="2" type="ORF">PAUS00366_LOCUS15477</name>
    <name evidence="3" type="ORF">PAUS00366_LOCUS15480</name>
</gene>
<dbReference type="AlphaFoldDB" id="A0A6V0ASH8"/>
<dbReference type="EMBL" id="HBIX01022109">
    <property type="protein sequence ID" value="CAE0722721.1"/>
    <property type="molecule type" value="Transcribed_RNA"/>
</dbReference>
<dbReference type="EMBL" id="HBIX01022112">
    <property type="protein sequence ID" value="CAE0722724.1"/>
    <property type="molecule type" value="Transcribed_RNA"/>
</dbReference>
<accession>A0A6V0ASH8</accession>
<evidence type="ECO:0000313" key="3">
    <source>
        <dbReference type="EMBL" id="CAE0722724.1"/>
    </source>
</evidence>
<organism evidence="3">
    <name type="scientific">Pseudo-nitzschia australis</name>
    <dbReference type="NCBI Taxonomy" id="44445"/>
    <lineage>
        <taxon>Eukaryota</taxon>
        <taxon>Sar</taxon>
        <taxon>Stramenopiles</taxon>
        <taxon>Ochrophyta</taxon>
        <taxon>Bacillariophyta</taxon>
        <taxon>Bacillariophyceae</taxon>
        <taxon>Bacillariophycidae</taxon>
        <taxon>Bacillariales</taxon>
        <taxon>Bacillariaceae</taxon>
        <taxon>Pseudo-nitzschia</taxon>
    </lineage>
</organism>
<name>A0A6V0ASH8_9STRA</name>
<evidence type="ECO:0000313" key="2">
    <source>
        <dbReference type="EMBL" id="CAE0722721.1"/>
    </source>
</evidence>
<protein>
    <submittedName>
        <fullName evidence="3">Uncharacterized protein</fullName>
    </submittedName>
</protein>
<reference evidence="3" key="1">
    <citation type="submission" date="2021-01" db="EMBL/GenBank/DDBJ databases">
        <authorList>
            <person name="Corre E."/>
            <person name="Pelletier E."/>
            <person name="Niang G."/>
            <person name="Scheremetjew M."/>
            <person name="Finn R."/>
            <person name="Kale V."/>
            <person name="Holt S."/>
            <person name="Cochrane G."/>
            <person name="Meng A."/>
            <person name="Brown T."/>
            <person name="Cohen L."/>
        </authorList>
    </citation>
    <scope>NUCLEOTIDE SEQUENCE</scope>
    <source>
        <strain evidence="3">10249 10 AB</strain>
    </source>
</reference>
<feature type="compositionally biased region" description="Acidic residues" evidence="1">
    <location>
        <begin position="269"/>
        <end position="279"/>
    </location>
</feature>
<sequence length="291" mass="33300">MPATTAAEQEERTSPPQQRRRRSDERRRQQQQQKFVPDDGCDDDDDNKFGESDYSNTQAGRQGGRHWKDRAEERLDRILGVHEVGGKTYDRWSRKEKLDTTEDIARGYDAVSYAKGHRRPPRERRRRRNAALRNDEKPFWEQKGPILSVLLGHSNWDDSRPSQRSLRSNLDDVVEGLRSSRTMTALLRNLLLVCARIIGSLCRWASVRDTIPRPVVFSGAIAAGLVSRPGDRIKSVLLTLLSVRVLGEWLSEPVRAPRTNPSGSSRHDDDDDDDYDDGDHDNHTTRSTINH</sequence>
<proteinExistence type="predicted"/>
<feature type="region of interest" description="Disordered" evidence="1">
    <location>
        <begin position="1"/>
        <end position="68"/>
    </location>
</feature>
<feature type="region of interest" description="Disordered" evidence="1">
    <location>
        <begin position="254"/>
        <end position="291"/>
    </location>
</feature>
<evidence type="ECO:0000256" key="1">
    <source>
        <dbReference type="SAM" id="MobiDB-lite"/>
    </source>
</evidence>